<sequence length="53" mass="5431">MPAEKRGREARQSSDSRAAAHGEAGADDSGEPTAAVVDDATLATFGAVMVDRK</sequence>
<evidence type="ECO:0000313" key="2">
    <source>
        <dbReference type="EMBL" id="KAK9093128.1"/>
    </source>
</evidence>
<protein>
    <submittedName>
        <fullName evidence="2">Uncharacterized protein</fullName>
    </submittedName>
</protein>
<dbReference type="Proteomes" id="UP001420932">
    <property type="component" value="Unassembled WGS sequence"/>
</dbReference>
<feature type="region of interest" description="Disordered" evidence="1">
    <location>
        <begin position="1"/>
        <end position="33"/>
    </location>
</feature>
<comment type="caution">
    <text evidence="2">The sequence shown here is derived from an EMBL/GenBank/DDBJ whole genome shotgun (WGS) entry which is preliminary data.</text>
</comment>
<evidence type="ECO:0000313" key="3">
    <source>
        <dbReference type="Proteomes" id="UP001420932"/>
    </source>
</evidence>
<keyword evidence="3" id="KW-1185">Reference proteome</keyword>
<accession>A0AAP0ENX9</accession>
<proteinExistence type="predicted"/>
<evidence type="ECO:0000256" key="1">
    <source>
        <dbReference type="SAM" id="MobiDB-lite"/>
    </source>
</evidence>
<feature type="compositionally biased region" description="Basic and acidic residues" evidence="1">
    <location>
        <begin position="1"/>
        <end position="20"/>
    </location>
</feature>
<gene>
    <name evidence="2" type="ORF">Syun_028039</name>
</gene>
<dbReference type="AlphaFoldDB" id="A0AAP0ENX9"/>
<reference evidence="2 3" key="1">
    <citation type="submission" date="2024-01" db="EMBL/GenBank/DDBJ databases">
        <title>Genome assemblies of Stephania.</title>
        <authorList>
            <person name="Yang L."/>
        </authorList>
    </citation>
    <scope>NUCLEOTIDE SEQUENCE [LARGE SCALE GENOMIC DNA]</scope>
    <source>
        <strain evidence="2">YNDBR</strain>
        <tissue evidence="2">Leaf</tissue>
    </source>
</reference>
<name>A0AAP0ENX9_9MAGN</name>
<dbReference type="EMBL" id="JBBNAF010000012">
    <property type="protein sequence ID" value="KAK9093128.1"/>
    <property type="molecule type" value="Genomic_DNA"/>
</dbReference>
<organism evidence="2 3">
    <name type="scientific">Stephania yunnanensis</name>
    <dbReference type="NCBI Taxonomy" id="152371"/>
    <lineage>
        <taxon>Eukaryota</taxon>
        <taxon>Viridiplantae</taxon>
        <taxon>Streptophyta</taxon>
        <taxon>Embryophyta</taxon>
        <taxon>Tracheophyta</taxon>
        <taxon>Spermatophyta</taxon>
        <taxon>Magnoliopsida</taxon>
        <taxon>Ranunculales</taxon>
        <taxon>Menispermaceae</taxon>
        <taxon>Menispermoideae</taxon>
        <taxon>Cissampelideae</taxon>
        <taxon>Stephania</taxon>
    </lineage>
</organism>